<dbReference type="Pfam" id="PF13738">
    <property type="entry name" value="Pyr_redox_3"/>
    <property type="match status" value="1"/>
</dbReference>
<evidence type="ECO:0000256" key="7">
    <source>
        <dbReference type="ARBA" id="ARBA00023033"/>
    </source>
</evidence>
<proteinExistence type="inferred from homology"/>
<dbReference type="RefSeq" id="WP_248668965.1">
    <property type="nucleotide sequence ID" value="NZ_JALPRX010000098.1"/>
</dbReference>
<comment type="cofactor">
    <cofactor evidence="1">
        <name>FAD</name>
        <dbReference type="ChEBI" id="CHEBI:57692"/>
    </cofactor>
</comment>
<evidence type="ECO:0000256" key="2">
    <source>
        <dbReference type="ARBA" id="ARBA00010139"/>
    </source>
</evidence>
<dbReference type="PANTHER" id="PTHR43098:SF3">
    <property type="entry name" value="L-ORNITHINE N(5)-MONOOXYGENASE-RELATED"/>
    <property type="match status" value="1"/>
</dbReference>
<evidence type="ECO:0000256" key="3">
    <source>
        <dbReference type="ARBA" id="ARBA00022630"/>
    </source>
</evidence>
<evidence type="ECO:0000256" key="6">
    <source>
        <dbReference type="ARBA" id="ARBA00023002"/>
    </source>
</evidence>
<dbReference type="EMBL" id="JALPRX010000098">
    <property type="protein sequence ID" value="MCK8786852.1"/>
    <property type="molecule type" value="Genomic_DNA"/>
</dbReference>
<evidence type="ECO:0000313" key="8">
    <source>
        <dbReference type="EMBL" id="MCK8786852.1"/>
    </source>
</evidence>
<organism evidence="8 9">
    <name type="scientific">Roseomonas acroporae</name>
    <dbReference type="NCBI Taxonomy" id="2937791"/>
    <lineage>
        <taxon>Bacteria</taxon>
        <taxon>Pseudomonadati</taxon>
        <taxon>Pseudomonadota</taxon>
        <taxon>Alphaproteobacteria</taxon>
        <taxon>Acetobacterales</taxon>
        <taxon>Roseomonadaceae</taxon>
        <taxon>Roseomonas</taxon>
    </lineage>
</organism>
<sequence>MSASQARPAPSAHAAPAEAFDAIIVGAGFSGLYQLHRLRDGLGLRAVVLEAGDGIGGTWYWNRYPGARCDSESYAYSYSFSKELEQEWEWSERYPEQPEIMRYLNHVADRFDLRRDIRLGTRVTAARFDGRENRWHVTTAQGGQLTAPFLITAVGCLSTANVPDIPGLESFAGEWYHTGQWPRGGVDFTGKRVGQIGTGSTGIQAAPVIAAQAAHLTVFQRTANYSIPARNAPLTEEQKRHIKANYDEIRRITRASTNGHPFLISPRSALEATPEEREALYEAAWRHGGLQFRATFGDLLVDKAANDTASDFIRDKIRGIVKDPEVAEKLVPLDHPFATKRPPIDTEYFETFNRDNVLLVDVRADPIREITPRGVRTRDHEYPLDIIVFATGFDAMTGPLLAIDIRGEDGQSLREAWADGPRTYLGLQVAGFPNLFTITGPGSPSVLCNMPVAIEQHVDWVTDCIRHLRENRLARIEATGAATDRWVAHVNEVADATLLPLAGSSWYLGANVPGKPRVFMPYAGGMARYRTICDEVAAKGYEGFQLGA</sequence>
<reference evidence="8" key="1">
    <citation type="submission" date="2022-04" db="EMBL/GenBank/DDBJ databases">
        <title>Roseomonas acroporae sp. nov., isolated from coral Acropora digitifera.</title>
        <authorList>
            <person name="Sun H."/>
        </authorList>
    </citation>
    <scope>NUCLEOTIDE SEQUENCE</scope>
    <source>
        <strain evidence="8">NAR14</strain>
    </source>
</reference>
<name>A0A9X2BVM5_9PROT</name>
<dbReference type="InterPro" id="IPR050775">
    <property type="entry name" value="FAD-binding_Monooxygenases"/>
</dbReference>
<accession>A0A9X2BVM5</accession>
<evidence type="ECO:0000313" key="9">
    <source>
        <dbReference type="Proteomes" id="UP001139516"/>
    </source>
</evidence>
<gene>
    <name evidence="8" type="ORF">M0638_20985</name>
</gene>
<evidence type="ECO:0000256" key="1">
    <source>
        <dbReference type="ARBA" id="ARBA00001974"/>
    </source>
</evidence>
<dbReference type="GO" id="GO:0004497">
    <property type="term" value="F:monooxygenase activity"/>
    <property type="evidence" value="ECO:0007669"/>
    <property type="project" value="UniProtKB-KW"/>
</dbReference>
<keyword evidence="3" id="KW-0285">Flavoprotein</keyword>
<keyword evidence="7" id="KW-0503">Monooxygenase</keyword>
<dbReference type="InterPro" id="IPR036188">
    <property type="entry name" value="FAD/NAD-bd_sf"/>
</dbReference>
<dbReference type="Gene3D" id="3.50.50.60">
    <property type="entry name" value="FAD/NAD(P)-binding domain"/>
    <property type="match status" value="3"/>
</dbReference>
<comment type="similarity">
    <text evidence="2">Belongs to the FAD-binding monooxygenase family.</text>
</comment>
<dbReference type="Proteomes" id="UP001139516">
    <property type="component" value="Unassembled WGS sequence"/>
</dbReference>
<evidence type="ECO:0000256" key="5">
    <source>
        <dbReference type="ARBA" id="ARBA00022857"/>
    </source>
</evidence>
<evidence type="ECO:0000256" key="4">
    <source>
        <dbReference type="ARBA" id="ARBA00022827"/>
    </source>
</evidence>
<dbReference type="PANTHER" id="PTHR43098">
    <property type="entry name" value="L-ORNITHINE N(5)-MONOOXYGENASE-RELATED"/>
    <property type="match status" value="1"/>
</dbReference>
<keyword evidence="5" id="KW-0521">NADP</keyword>
<comment type="caution">
    <text evidence="8">The sequence shown here is derived from an EMBL/GenBank/DDBJ whole genome shotgun (WGS) entry which is preliminary data.</text>
</comment>
<keyword evidence="6" id="KW-0560">Oxidoreductase</keyword>
<keyword evidence="9" id="KW-1185">Reference proteome</keyword>
<dbReference type="AlphaFoldDB" id="A0A9X2BVM5"/>
<dbReference type="SUPFAM" id="SSF51905">
    <property type="entry name" value="FAD/NAD(P)-binding domain"/>
    <property type="match status" value="2"/>
</dbReference>
<keyword evidence="4" id="KW-0274">FAD</keyword>
<protein>
    <submittedName>
        <fullName evidence="8">NAD(P)/FAD-dependent oxidoreductase</fullName>
    </submittedName>
</protein>